<dbReference type="InterPro" id="IPR036397">
    <property type="entry name" value="RNaseH_sf"/>
</dbReference>
<feature type="compositionally biased region" description="Polar residues" evidence="1">
    <location>
        <begin position="49"/>
        <end position="62"/>
    </location>
</feature>
<proteinExistence type="predicted"/>
<dbReference type="AlphaFoldDB" id="A0AAN7MRU3"/>
<evidence type="ECO:0000259" key="2">
    <source>
        <dbReference type="PROSITE" id="PS50879"/>
    </source>
</evidence>
<organism evidence="3 4">
    <name type="scientific">Mycteria americana</name>
    <name type="common">Wood stork</name>
    <dbReference type="NCBI Taxonomy" id="33587"/>
    <lineage>
        <taxon>Eukaryota</taxon>
        <taxon>Metazoa</taxon>
        <taxon>Chordata</taxon>
        <taxon>Craniata</taxon>
        <taxon>Vertebrata</taxon>
        <taxon>Euteleostomi</taxon>
        <taxon>Archelosauria</taxon>
        <taxon>Archosauria</taxon>
        <taxon>Dinosauria</taxon>
        <taxon>Saurischia</taxon>
        <taxon>Theropoda</taxon>
        <taxon>Coelurosauria</taxon>
        <taxon>Aves</taxon>
        <taxon>Neognathae</taxon>
        <taxon>Neoaves</taxon>
        <taxon>Aequornithes</taxon>
        <taxon>Ciconiiformes</taxon>
        <taxon>Ciconiidae</taxon>
        <taxon>Mycteria</taxon>
    </lineage>
</organism>
<feature type="region of interest" description="Disordered" evidence="1">
    <location>
        <begin position="29"/>
        <end position="134"/>
    </location>
</feature>
<evidence type="ECO:0000313" key="3">
    <source>
        <dbReference type="EMBL" id="KAK4811224.1"/>
    </source>
</evidence>
<sequence>MEAQVHVRLDQTWVLLLPNPVLLCQTTKRHGSMQQTGHPLHVTEPPPSLAQNRAAPQTTPSPGTEMKGTLHRQAKGTERSSCGPEMESAPGDLHPDESGHGCFFKQDFGLQDSQSPGWSKEPQRTSHGQHKSFQSMRTTHLVMQLGEDTGAPTTLQDTKTSSLNPLLHRELNPDLALFVDGSSYYLHGQQWTGYAVVSHGVMPCQRRQPASATNSRYAFGVRHATGMLWKERGFFTSSGKRVSNGEEIRNLLESVQLAREIAVIHCPAHTKDTTDISEGNALADAAVKAAAQQPLKECMVAISMDNQNEWPN</sequence>
<feature type="domain" description="RNase H type-1" evidence="2">
    <location>
        <begin position="171"/>
        <end position="292"/>
    </location>
</feature>
<dbReference type="InterPro" id="IPR002156">
    <property type="entry name" value="RNaseH_domain"/>
</dbReference>
<keyword evidence="4" id="KW-1185">Reference proteome</keyword>
<comment type="caution">
    <text evidence="3">The sequence shown here is derived from an EMBL/GenBank/DDBJ whole genome shotgun (WGS) entry which is preliminary data.</text>
</comment>
<dbReference type="SUPFAM" id="SSF53098">
    <property type="entry name" value="Ribonuclease H-like"/>
    <property type="match status" value="1"/>
</dbReference>
<name>A0AAN7MRU3_MYCAM</name>
<protein>
    <recommendedName>
        <fullName evidence="2">RNase H type-1 domain-containing protein</fullName>
    </recommendedName>
</protein>
<evidence type="ECO:0000256" key="1">
    <source>
        <dbReference type="SAM" id="MobiDB-lite"/>
    </source>
</evidence>
<dbReference type="EMBL" id="JAUNZN010000018">
    <property type="protein sequence ID" value="KAK4811224.1"/>
    <property type="molecule type" value="Genomic_DNA"/>
</dbReference>
<dbReference type="Pfam" id="PF00075">
    <property type="entry name" value="RNase_H"/>
    <property type="match status" value="1"/>
</dbReference>
<dbReference type="Gene3D" id="3.30.420.10">
    <property type="entry name" value="Ribonuclease H-like superfamily/Ribonuclease H"/>
    <property type="match status" value="1"/>
</dbReference>
<dbReference type="InterPro" id="IPR012337">
    <property type="entry name" value="RNaseH-like_sf"/>
</dbReference>
<accession>A0AAN7MRU3</accession>
<dbReference type="PROSITE" id="PS50879">
    <property type="entry name" value="RNASE_H_1"/>
    <property type="match status" value="1"/>
</dbReference>
<dbReference type="Proteomes" id="UP001333110">
    <property type="component" value="Unassembled WGS sequence"/>
</dbReference>
<reference evidence="3 4" key="1">
    <citation type="journal article" date="2023" name="J. Hered.">
        <title>Chromosome-level genome of the wood stork (Mycteria americana) provides insight into avian chromosome evolution.</title>
        <authorList>
            <person name="Flamio R. Jr."/>
            <person name="Ramstad K.M."/>
        </authorList>
    </citation>
    <scope>NUCLEOTIDE SEQUENCE [LARGE SCALE GENOMIC DNA]</scope>
    <source>
        <strain evidence="3">JAX WOST 10</strain>
    </source>
</reference>
<gene>
    <name evidence="3" type="ORF">QYF61_022121</name>
</gene>
<evidence type="ECO:0000313" key="4">
    <source>
        <dbReference type="Proteomes" id="UP001333110"/>
    </source>
</evidence>
<dbReference type="GO" id="GO:0003676">
    <property type="term" value="F:nucleic acid binding"/>
    <property type="evidence" value="ECO:0007669"/>
    <property type="project" value="InterPro"/>
</dbReference>
<dbReference type="GO" id="GO:0004523">
    <property type="term" value="F:RNA-DNA hybrid ribonuclease activity"/>
    <property type="evidence" value="ECO:0007669"/>
    <property type="project" value="InterPro"/>
</dbReference>